<keyword evidence="4 9" id="KW-0812">Transmembrane</keyword>
<gene>
    <name evidence="11" type="ORF">GCM10018793_37660</name>
</gene>
<comment type="caution">
    <text evidence="11">The sequence shown here is derived from an EMBL/GenBank/DDBJ whole genome shotgun (WGS) entry which is preliminary data.</text>
</comment>
<sequence length="490" mass="50470">MTLTLSCTAYFLVLFDASVMTVALPSIQADLGFAPVDLQWVVNAYALAFAGLLLLGGRLADLYGHRRVFVGGLVLFTAASLVGGLAVSPVMLIAARAGQGLGAAVLTPLALTMLTTTFPEGPRRTRALAIWTPVSLVGAAAGNALGGVLTEYLTWRSALLINVPIGCAAILCATRVVFRGAPRRRVRLDLPGAVLATTALTLLTLGTAQAHTHAWSDPATALPLVGGIAALAAFAVVEARFAPAPLIPPHLLRLPGIGWGNLAILLSAAGMAPMWYCLTLTMQDVLHYSASRTGVGFLPHTLVMLLVGFRLTPRLMRYVQPRTLIAAGALMEVAGFWWQGGITSDSDYATGILGPAVLISFGAGLASTPLTTTVTAGVQPGDAGAASGLMNTTRQFGSAFGLAMVLTLSTTNTPAAPTAVAAGYGNAFHVMAVIVLALAALAPLLPSVRTPRTPPSTADRPEGASGRPPEAPGGPARGWRGRGERQRGLG</sequence>
<evidence type="ECO:0000256" key="3">
    <source>
        <dbReference type="ARBA" id="ARBA00022475"/>
    </source>
</evidence>
<evidence type="ECO:0000256" key="1">
    <source>
        <dbReference type="ARBA" id="ARBA00004651"/>
    </source>
</evidence>
<keyword evidence="12" id="KW-1185">Reference proteome</keyword>
<dbReference type="InterPro" id="IPR011701">
    <property type="entry name" value="MFS"/>
</dbReference>
<evidence type="ECO:0000256" key="4">
    <source>
        <dbReference type="ARBA" id="ARBA00022692"/>
    </source>
</evidence>
<reference evidence="11" key="1">
    <citation type="journal article" date="2014" name="Int. J. Syst. Evol. Microbiol.">
        <title>Complete genome sequence of Corynebacterium casei LMG S-19264T (=DSM 44701T), isolated from a smear-ripened cheese.</title>
        <authorList>
            <consortium name="US DOE Joint Genome Institute (JGI-PGF)"/>
            <person name="Walter F."/>
            <person name="Albersmeier A."/>
            <person name="Kalinowski J."/>
            <person name="Ruckert C."/>
        </authorList>
    </citation>
    <scope>NUCLEOTIDE SEQUENCE</scope>
    <source>
        <strain evidence="11">JCM 5069</strain>
    </source>
</reference>
<dbReference type="GO" id="GO:0046677">
    <property type="term" value="P:response to antibiotic"/>
    <property type="evidence" value="ECO:0007669"/>
    <property type="project" value="UniProtKB-KW"/>
</dbReference>
<evidence type="ECO:0000313" key="12">
    <source>
        <dbReference type="Proteomes" id="UP000603708"/>
    </source>
</evidence>
<comment type="subcellular location">
    <subcellularLocation>
        <location evidence="1">Cell membrane</location>
        <topology evidence="1">Multi-pass membrane protein</topology>
    </subcellularLocation>
</comment>
<evidence type="ECO:0000256" key="6">
    <source>
        <dbReference type="ARBA" id="ARBA00023136"/>
    </source>
</evidence>
<feature type="domain" description="Major facilitator superfamily (MFS) profile" evidence="10">
    <location>
        <begin position="2"/>
        <end position="450"/>
    </location>
</feature>
<dbReference type="CDD" id="cd17321">
    <property type="entry name" value="MFS_MMR_MDR_like"/>
    <property type="match status" value="1"/>
</dbReference>
<feature type="compositionally biased region" description="Basic and acidic residues" evidence="8">
    <location>
        <begin position="481"/>
        <end position="490"/>
    </location>
</feature>
<dbReference type="PROSITE" id="PS50850">
    <property type="entry name" value="MFS"/>
    <property type="match status" value="1"/>
</dbReference>
<evidence type="ECO:0000256" key="9">
    <source>
        <dbReference type="SAM" id="Phobius"/>
    </source>
</evidence>
<dbReference type="Gene3D" id="1.20.1720.10">
    <property type="entry name" value="Multidrug resistance protein D"/>
    <property type="match status" value="1"/>
</dbReference>
<name>A0A919GAQ1_9ACTN</name>
<dbReference type="Gene3D" id="1.20.1250.20">
    <property type="entry name" value="MFS general substrate transporter like domains"/>
    <property type="match status" value="1"/>
</dbReference>
<feature type="transmembrane region" description="Helical" evidence="9">
    <location>
        <begin position="427"/>
        <end position="445"/>
    </location>
</feature>
<evidence type="ECO:0000256" key="7">
    <source>
        <dbReference type="ARBA" id="ARBA00023251"/>
    </source>
</evidence>
<feature type="region of interest" description="Disordered" evidence="8">
    <location>
        <begin position="447"/>
        <end position="490"/>
    </location>
</feature>
<proteinExistence type="predicted"/>
<feature type="transmembrane region" description="Helical" evidence="9">
    <location>
        <begin position="130"/>
        <end position="149"/>
    </location>
</feature>
<keyword evidence="3" id="KW-1003">Cell membrane</keyword>
<evidence type="ECO:0000256" key="2">
    <source>
        <dbReference type="ARBA" id="ARBA00022448"/>
    </source>
</evidence>
<feature type="compositionally biased region" description="Low complexity" evidence="8">
    <location>
        <begin position="463"/>
        <end position="478"/>
    </location>
</feature>
<evidence type="ECO:0000256" key="5">
    <source>
        <dbReference type="ARBA" id="ARBA00022989"/>
    </source>
</evidence>
<feature type="transmembrane region" description="Helical" evidence="9">
    <location>
        <begin position="190"/>
        <end position="208"/>
    </location>
</feature>
<dbReference type="EMBL" id="BNCD01000010">
    <property type="protein sequence ID" value="GHH81050.1"/>
    <property type="molecule type" value="Genomic_DNA"/>
</dbReference>
<feature type="transmembrane region" description="Helical" evidence="9">
    <location>
        <begin position="155"/>
        <end position="178"/>
    </location>
</feature>
<keyword evidence="6 9" id="KW-0472">Membrane</keyword>
<evidence type="ECO:0000256" key="8">
    <source>
        <dbReference type="SAM" id="MobiDB-lite"/>
    </source>
</evidence>
<feature type="transmembrane region" description="Helical" evidence="9">
    <location>
        <begin position="100"/>
        <end position="118"/>
    </location>
</feature>
<dbReference type="InterPro" id="IPR036259">
    <property type="entry name" value="MFS_trans_sf"/>
</dbReference>
<feature type="transmembrane region" description="Helical" evidence="9">
    <location>
        <begin position="251"/>
        <end position="275"/>
    </location>
</feature>
<feature type="transmembrane region" description="Helical" evidence="9">
    <location>
        <begin position="39"/>
        <end position="56"/>
    </location>
</feature>
<evidence type="ECO:0000259" key="10">
    <source>
        <dbReference type="PROSITE" id="PS50850"/>
    </source>
</evidence>
<dbReference type="PANTHER" id="PTHR42718">
    <property type="entry name" value="MAJOR FACILITATOR SUPERFAMILY MULTIDRUG TRANSPORTER MFSC"/>
    <property type="match status" value="1"/>
</dbReference>
<keyword evidence="2" id="KW-0813">Transport</keyword>
<dbReference type="GO" id="GO:0022857">
    <property type="term" value="F:transmembrane transporter activity"/>
    <property type="evidence" value="ECO:0007669"/>
    <property type="project" value="InterPro"/>
</dbReference>
<feature type="transmembrane region" description="Helical" evidence="9">
    <location>
        <begin position="220"/>
        <end position="239"/>
    </location>
</feature>
<feature type="transmembrane region" description="Helical" evidence="9">
    <location>
        <begin position="324"/>
        <end position="342"/>
    </location>
</feature>
<feature type="transmembrane region" description="Helical" evidence="9">
    <location>
        <begin position="295"/>
        <end position="312"/>
    </location>
</feature>
<reference evidence="11" key="2">
    <citation type="submission" date="2020-09" db="EMBL/GenBank/DDBJ databases">
        <authorList>
            <person name="Sun Q."/>
            <person name="Ohkuma M."/>
        </authorList>
    </citation>
    <scope>NUCLEOTIDE SEQUENCE</scope>
    <source>
        <strain evidence="11">JCM 5069</strain>
    </source>
</reference>
<dbReference type="InterPro" id="IPR020846">
    <property type="entry name" value="MFS_dom"/>
</dbReference>
<feature type="transmembrane region" description="Helical" evidence="9">
    <location>
        <begin position="396"/>
        <end position="415"/>
    </location>
</feature>
<dbReference type="PANTHER" id="PTHR42718:SF46">
    <property type="entry name" value="BLR6921 PROTEIN"/>
    <property type="match status" value="1"/>
</dbReference>
<dbReference type="RefSeq" id="WP_229924745.1">
    <property type="nucleotide sequence ID" value="NZ_BNCD01000010.1"/>
</dbReference>
<dbReference type="SUPFAM" id="SSF103473">
    <property type="entry name" value="MFS general substrate transporter"/>
    <property type="match status" value="1"/>
</dbReference>
<dbReference type="GO" id="GO:0005886">
    <property type="term" value="C:plasma membrane"/>
    <property type="evidence" value="ECO:0007669"/>
    <property type="project" value="UniProtKB-SubCell"/>
</dbReference>
<dbReference type="Proteomes" id="UP000603708">
    <property type="component" value="Unassembled WGS sequence"/>
</dbReference>
<dbReference type="Pfam" id="PF07690">
    <property type="entry name" value="MFS_1"/>
    <property type="match status" value="1"/>
</dbReference>
<organism evidence="11 12">
    <name type="scientific">Streptomyces sulfonofaciens</name>
    <dbReference type="NCBI Taxonomy" id="68272"/>
    <lineage>
        <taxon>Bacteria</taxon>
        <taxon>Bacillati</taxon>
        <taxon>Actinomycetota</taxon>
        <taxon>Actinomycetes</taxon>
        <taxon>Kitasatosporales</taxon>
        <taxon>Streptomycetaceae</taxon>
        <taxon>Streptomyces</taxon>
    </lineage>
</organism>
<protein>
    <submittedName>
        <fullName evidence="11">MFS transporter</fullName>
    </submittedName>
</protein>
<keyword evidence="5 9" id="KW-1133">Transmembrane helix</keyword>
<accession>A0A919GAQ1</accession>
<evidence type="ECO:0000313" key="11">
    <source>
        <dbReference type="EMBL" id="GHH81050.1"/>
    </source>
</evidence>
<dbReference type="AlphaFoldDB" id="A0A919GAQ1"/>
<keyword evidence="7" id="KW-0046">Antibiotic resistance</keyword>
<feature type="transmembrane region" description="Helical" evidence="9">
    <location>
        <begin position="68"/>
        <end position="94"/>
    </location>
</feature>